<feature type="region of interest" description="Disordered" evidence="2">
    <location>
        <begin position="1037"/>
        <end position="1138"/>
    </location>
</feature>
<dbReference type="OrthoDB" id="550437at2759"/>
<feature type="compositionally biased region" description="Low complexity" evidence="2">
    <location>
        <begin position="578"/>
        <end position="596"/>
    </location>
</feature>
<dbReference type="AlphaFoldDB" id="A0A835T6A9"/>
<name>A0A835T6A9_9CHLO</name>
<feature type="compositionally biased region" description="Low complexity" evidence="2">
    <location>
        <begin position="1039"/>
        <end position="1078"/>
    </location>
</feature>
<evidence type="ECO:0000256" key="2">
    <source>
        <dbReference type="SAM" id="MobiDB-lite"/>
    </source>
</evidence>
<keyword evidence="4" id="KW-1185">Reference proteome</keyword>
<keyword evidence="1" id="KW-0175">Coiled coil</keyword>
<protein>
    <submittedName>
        <fullName evidence="3">Uncharacterized protein</fullName>
    </submittedName>
</protein>
<accession>A0A835T6A9</accession>
<sequence>MLVACHSVAYRGAVAQNATSLPPTTRCARAQPQTALCSEPFVALRHTGRCLVAAQSTAAHAEGPAPAQSPHLAPRLESLLSAQLTSCTDLESVHGLLLEQAGRAALARPPPSTAAVATAATAHATRSAGAWTGPADVVAAFAALASAWRASPQRPVDAALLADALQHSYALLRAHQASLSPRETAAVIVSLGALRSASPEVLRQLAEALGRPPASTSPASSSPAASPPASGHATPTAEAAAGKAAAPAVVAAAAAAAASAAPTQSVPAPSGAPGLLRLSSSELAEVVGALAAFNVRPGDAWLGQCMGQLQLGLTSLRGPQLVALLWGLVQLGVRPTTPWLALYEEALSACLEREERQLQQQQQQQQQAQAQQEVEQQRQHQHQQQDRLGNEELVRVLGAVAEVGFQPGPRCRELLLAAAGRRLAGGGSGGGEGSCGKLQPHQLAALAWAVARLRWRVGGAWCAQFVAVSGELLPHLRPADLPPVVAFLAAYQLQEQQQEQQGNEKVKETGKERQQAGVSVSAGAGARAVLLPASWTRRCLASSLASLPQTSPRQLPDLLLHMLALQPGLLRTAAARLSSPGGPSGPAAAGSAGASGHVVDHRRSEEAAEAADDEELAELAAAWLRRYLAQCGDKLARFTAGGLARMLLAVARAGVRPEAAWLEAACAALASKHDVLAADDLADAVVALATLRRRSAAATQPPPPPPLTSLPARSSPSSSGPAASATAPMVATASASASSASASASAAAAAAAAAAGVAVARSAARAQQRLLAVLLAGSATKLSLLRSEQLVGMAAALAELDARPHAGWLSALLEESQNRLTAASASASAAAAGRSAAVPVSAGASAAAFGASGARGEAEQAPSTLTSFSAPAATVVTPSARLLPPRLLTQLLVAVAKMDAGTPSAAWQRAYLQAVELQLDSYDSEALGGLVWALVVLGLQPPPAWMAAVMARARTCLEEEAPAAGASPTGGSGLAGGVVSLRELMQGPMEGGGGAGVASGVGEGAGAAAGWEGYSRAATQGLLVAIVEGGAVGSGVGLGWPQPQQPQQQRGQATRRPQPARGVTGDAAAGDAQFGPAARQQGLQQAESSGQRRRRPAYGYVAGPYKRRSAASAGQHRRRVADNATEERAAEDAAAAPS</sequence>
<comment type="caution">
    <text evidence="3">The sequence shown here is derived from an EMBL/GenBank/DDBJ whole genome shotgun (WGS) entry which is preliminary data.</text>
</comment>
<feature type="compositionally biased region" description="Basic residues" evidence="2">
    <location>
        <begin position="1105"/>
        <end position="1119"/>
    </location>
</feature>
<gene>
    <name evidence="3" type="ORF">HYH02_012953</name>
</gene>
<reference evidence="3" key="1">
    <citation type="journal article" date="2020" name="bioRxiv">
        <title>Comparative genomics of Chlamydomonas.</title>
        <authorList>
            <person name="Craig R.J."/>
            <person name="Hasan A.R."/>
            <person name="Ness R.W."/>
            <person name="Keightley P.D."/>
        </authorList>
    </citation>
    <scope>NUCLEOTIDE SEQUENCE</scope>
    <source>
        <strain evidence="3">CCAP 11/173</strain>
    </source>
</reference>
<feature type="compositionally biased region" description="Basic and acidic residues" evidence="2">
    <location>
        <begin position="502"/>
        <end position="514"/>
    </location>
</feature>
<feature type="coiled-coil region" evidence="1">
    <location>
        <begin position="344"/>
        <end position="380"/>
    </location>
</feature>
<proteinExistence type="predicted"/>
<feature type="region of interest" description="Disordered" evidence="2">
    <location>
        <begin position="499"/>
        <end position="518"/>
    </location>
</feature>
<feature type="compositionally biased region" description="Low complexity" evidence="2">
    <location>
        <begin position="212"/>
        <end position="238"/>
    </location>
</feature>
<feature type="region of interest" description="Disordered" evidence="2">
    <location>
        <begin position="694"/>
        <end position="724"/>
    </location>
</feature>
<feature type="compositionally biased region" description="Low complexity" evidence="2">
    <location>
        <begin position="709"/>
        <end position="724"/>
    </location>
</feature>
<evidence type="ECO:0000256" key="1">
    <source>
        <dbReference type="SAM" id="Coils"/>
    </source>
</evidence>
<dbReference type="Proteomes" id="UP000613740">
    <property type="component" value="Unassembled WGS sequence"/>
</dbReference>
<feature type="region of interest" description="Disordered" evidence="2">
    <location>
        <begin position="576"/>
        <end position="611"/>
    </location>
</feature>
<organism evidence="3 4">
    <name type="scientific">Chlamydomonas schloesseri</name>
    <dbReference type="NCBI Taxonomy" id="2026947"/>
    <lineage>
        <taxon>Eukaryota</taxon>
        <taxon>Viridiplantae</taxon>
        <taxon>Chlorophyta</taxon>
        <taxon>core chlorophytes</taxon>
        <taxon>Chlorophyceae</taxon>
        <taxon>CS clade</taxon>
        <taxon>Chlamydomonadales</taxon>
        <taxon>Chlamydomonadaceae</taxon>
        <taxon>Chlamydomonas</taxon>
    </lineage>
</organism>
<evidence type="ECO:0000313" key="4">
    <source>
        <dbReference type="Proteomes" id="UP000613740"/>
    </source>
</evidence>
<evidence type="ECO:0000313" key="3">
    <source>
        <dbReference type="EMBL" id="KAG2432381.1"/>
    </source>
</evidence>
<feature type="region of interest" description="Disordered" evidence="2">
    <location>
        <begin position="209"/>
        <end position="238"/>
    </location>
</feature>
<dbReference type="EMBL" id="JAEHOD010000067">
    <property type="protein sequence ID" value="KAG2432381.1"/>
    <property type="molecule type" value="Genomic_DNA"/>
</dbReference>